<sequence>MAIYITETAAQNALTQEATFYPENQPPLSSDLFKGNRALKLINMGKGASLALGRDNNEEAVRLLNIALFTVVQEIPGITAAERTNAQNLKWGPTNVDGGFVGTFAEITKLSVEVFQQNTPELAATADGVVGRKTIYELDKALNRIGGYDAINGGTIINYGLSEDIGKDTVVYNTYSGVNYVPLYSEPIANSSKEILRLKEGDIVRVLRKHPASAAGWYQIVVVSASKHTQTTDGRAKLIRAFKDNISIEGHIQGAYIWEHWESGPNGEFRVPMPDVNSKLYRIPARPTTETPLKFTNTQLKSLIQEHYYDEVKIFPQNADGEIFDPNDPDNPNGSPSSIVTFPSRGTLVEDSPFFKFCLNLLIYANNPDPEGDLQTNTTRSIYPLPGKSFFEENDHLTAYSDLETYLQANQNPSDMYDTFLQFVTGIDSKYDYIHETAPVDEKIQLNLNANGNHYMWIPSRQFAESLWRIVNRVYIDELDDTDPVVQLAELAIETMFPRRSEGRRFKIQLGATYAFIGADFEGDVSIWRKDTETTGDHILKISAYGELKVGPDVGVEAGFGFWFGGNNRKRKKDGIRAAIGASAQGGGEVNALIEFEIPVTGKDPLSRGLASMMYAGSGVVLPVIAPFAFYRAAENFNVDLWNYMTKLKVYVGAYAEAGAEASAGLSFGNADDQTAWQNNNVDESYAKPTKLASLLSGAAISAGVGAGAKLGFGFDIDVNYFVGSDYTKCMRSDGTRVPLEIKMFAFGEGKFHADFFTSLSKGLFGIPIVPNFVVDQGLGMKIGLIYSIADEPDVINNDTSNFDFTFQKLIRNSKKLISFYNFSGDLDRYLEYGYETTYNFDLTEIVNTITDAYSDATLQLGGYSQTSFEFGTSLQSILDNLDGVEFRKRFNLAYASRKLKSMQRSQRIVGNRWVGAKSKFMNASREIGGFSLSSFLDLDYKISGTDYIEAIKALVIMTRISIAQLKLDNQSIPEVSLLHDRLVTFNSKDTIDDRVAYALTLYNDTALTPILDANAGAAAVFSKLLTMTAVEIGARTGFYGGDGDSFSNMDPEIKKMLMAMAINYVSKWEDIRLSIHNELTFGLGVSGSLGLGAKVRGFLGVEAGLVMHSDLIDNDYVYNNYWSGVLKSLFDVNPGTLPDGEILSSKDKGTLVAILFDKQL</sequence>
<dbReference type="AlphaFoldDB" id="A0A2T6BTS0"/>
<evidence type="ECO:0000313" key="2">
    <source>
        <dbReference type="EMBL" id="PTX59470.1"/>
    </source>
</evidence>
<reference evidence="2 3" key="1">
    <citation type="submission" date="2018-04" db="EMBL/GenBank/DDBJ databases">
        <title>Genomic Encyclopedia of Archaeal and Bacterial Type Strains, Phase II (KMG-II): from individual species to whole genera.</title>
        <authorList>
            <person name="Goeker M."/>
        </authorList>
    </citation>
    <scope>NUCLEOTIDE SEQUENCE [LARGE SCALE GENOMIC DNA]</scope>
    <source>
        <strain evidence="2 3">DSM 25731</strain>
    </source>
</reference>
<accession>A0A2T6BTS0</accession>
<dbReference type="RefSeq" id="WP_108116133.1">
    <property type="nucleotide sequence ID" value="NZ_QBKT01000009.1"/>
</dbReference>
<name>A0A2T6BTS0_9FLAO</name>
<feature type="region of interest" description="Disordered" evidence="1">
    <location>
        <begin position="319"/>
        <end position="338"/>
    </location>
</feature>
<dbReference type="OrthoDB" id="1386334at2"/>
<keyword evidence="3" id="KW-1185">Reference proteome</keyword>
<organism evidence="2 3">
    <name type="scientific">Kordia periserrulae</name>
    <dbReference type="NCBI Taxonomy" id="701523"/>
    <lineage>
        <taxon>Bacteria</taxon>
        <taxon>Pseudomonadati</taxon>
        <taxon>Bacteroidota</taxon>
        <taxon>Flavobacteriia</taxon>
        <taxon>Flavobacteriales</taxon>
        <taxon>Flavobacteriaceae</taxon>
        <taxon>Kordia</taxon>
    </lineage>
</organism>
<dbReference type="EMBL" id="QBKT01000009">
    <property type="protein sequence ID" value="PTX59470.1"/>
    <property type="molecule type" value="Genomic_DNA"/>
</dbReference>
<evidence type="ECO:0000256" key="1">
    <source>
        <dbReference type="SAM" id="MobiDB-lite"/>
    </source>
</evidence>
<evidence type="ECO:0000313" key="3">
    <source>
        <dbReference type="Proteomes" id="UP000244090"/>
    </source>
</evidence>
<dbReference type="Proteomes" id="UP000244090">
    <property type="component" value="Unassembled WGS sequence"/>
</dbReference>
<comment type="caution">
    <text evidence="2">The sequence shown here is derived from an EMBL/GenBank/DDBJ whole genome shotgun (WGS) entry which is preliminary data.</text>
</comment>
<protein>
    <submittedName>
        <fullName evidence="2">Uncharacterized protein</fullName>
    </submittedName>
</protein>
<proteinExistence type="predicted"/>
<gene>
    <name evidence="2" type="ORF">C8N46_10959</name>
</gene>